<sequence length="96" mass="10711">MDVNKIVHTGNVNHDCHSCGPQHLRGASEPTPNIHSARTRHVDVADAGVAIVIDVHCIEINKHNPENKQVVKRLYNRRRCSLATSFLIFCSCNNSE</sequence>
<dbReference type="Proteomes" id="UP000024635">
    <property type="component" value="Unassembled WGS sequence"/>
</dbReference>
<name>A0A016W6D8_9BILA</name>
<dbReference type="EMBL" id="JARK01001337">
    <property type="protein sequence ID" value="EYC34538.1"/>
    <property type="molecule type" value="Genomic_DNA"/>
</dbReference>
<dbReference type="AlphaFoldDB" id="A0A016W6D8"/>
<proteinExistence type="predicted"/>
<organism evidence="1 2">
    <name type="scientific">Ancylostoma ceylanicum</name>
    <dbReference type="NCBI Taxonomy" id="53326"/>
    <lineage>
        <taxon>Eukaryota</taxon>
        <taxon>Metazoa</taxon>
        <taxon>Ecdysozoa</taxon>
        <taxon>Nematoda</taxon>
        <taxon>Chromadorea</taxon>
        <taxon>Rhabditida</taxon>
        <taxon>Rhabditina</taxon>
        <taxon>Rhabditomorpha</taxon>
        <taxon>Strongyloidea</taxon>
        <taxon>Ancylostomatidae</taxon>
        <taxon>Ancylostomatinae</taxon>
        <taxon>Ancylostoma</taxon>
    </lineage>
</organism>
<protein>
    <submittedName>
        <fullName evidence="1">Uncharacterized protein</fullName>
    </submittedName>
</protein>
<comment type="caution">
    <text evidence="1">The sequence shown here is derived from an EMBL/GenBank/DDBJ whole genome shotgun (WGS) entry which is preliminary data.</text>
</comment>
<gene>
    <name evidence="1" type="primary">Acey_s0001.g46</name>
    <name evidence="1" type="ORF">Y032_0001g46</name>
</gene>
<accession>A0A016W6D8</accession>
<keyword evidence="2" id="KW-1185">Reference proteome</keyword>
<evidence type="ECO:0000313" key="2">
    <source>
        <dbReference type="Proteomes" id="UP000024635"/>
    </source>
</evidence>
<evidence type="ECO:0000313" key="1">
    <source>
        <dbReference type="EMBL" id="EYC34538.1"/>
    </source>
</evidence>
<reference evidence="2" key="1">
    <citation type="journal article" date="2015" name="Nat. Genet.">
        <title>The genome and transcriptome of the zoonotic hookworm Ancylostoma ceylanicum identify infection-specific gene families.</title>
        <authorList>
            <person name="Schwarz E.M."/>
            <person name="Hu Y."/>
            <person name="Antoshechkin I."/>
            <person name="Miller M.M."/>
            <person name="Sternberg P.W."/>
            <person name="Aroian R.V."/>
        </authorList>
    </citation>
    <scope>NUCLEOTIDE SEQUENCE</scope>
    <source>
        <strain evidence="2">HY135</strain>
    </source>
</reference>